<dbReference type="HOGENOM" id="CLU_2010082_0_0_2"/>
<gene>
    <name evidence="1" type="ordered locus">Igni_0700</name>
</gene>
<accession>A8AAD0</accession>
<dbReference type="STRING" id="453591.Igni_0700"/>
<name>A8AAD0_IGNH4</name>
<dbReference type="GeneID" id="5562907"/>
<evidence type="ECO:0000313" key="1">
    <source>
        <dbReference type="EMBL" id="ABU81882.1"/>
    </source>
</evidence>
<organism evidence="1 2">
    <name type="scientific">Ignicoccus hospitalis (strain KIN4/I / DSM 18386 / JCM 14125)</name>
    <dbReference type="NCBI Taxonomy" id="453591"/>
    <lineage>
        <taxon>Archaea</taxon>
        <taxon>Thermoproteota</taxon>
        <taxon>Thermoprotei</taxon>
        <taxon>Desulfurococcales</taxon>
        <taxon>Desulfurococcaceae</taxon>
        <taxon>Ignicoccus</taxon>
    </lineage>
</organism>
<dbReference type="RefSeq" id="WP_011998734.1">
    <property type="nucleotide sequence ID" value="NC_009776.1"/>
</dbReference>
<dbReference type="AlphaFoldDB" id="A8AAD0"/>
<dbReference type="Proteomes" id="UP000000262">
    <property type="component" value="Chromosome"/>
</dbReference>
<dbReference type="EMBL" id="CP000816">
    <property type="protein sequence ID" value="ABU81882.1"/>
    <property type="molecule type" value="Genomic_DNA"/>
</dbReference>
<protein>
    <submittedName>
        <fullName evidence="1">Uncharacterized protein</fullName>
    </submittedName>
</protein>
<reference evidence="1 2" key="1">
    <citation type="journal article" date="2008" name="Genome Biol.">
        <title>A genomic analysis of the archaeal system Ignicoccus hospitalis-Nanoarchaeum equitans.</title>
        <authorList>
            <person name="Podar M."/>
            <person name="Anderson I."/>
            <person name="Makarova K.S."/>
            <person name="Elkins J.G."/>
            <person name="Ivanova N."/>
            <person name="Wall M.A."/>
            <person name="Lykidis A."/>
            <person name="Mavromatis K."/>
            <person name="Sun H."/>
            <person name="Hudson M.E."/>
            <person name="Chen W."/>
            <person name="Deciu C."/>
            <person name="Hutchison D."/>
            <person name="Eads J.R."/>
            <person name="Anderson A."/>
            <person name="Fernandes F."/>
            <person name="Szeto E."/>
            <person name="Lapidus A."/>
            <person name="Kyrpides N.C."/>
            <person name="Saier M.H.Jr."/>
            <person name="Richardson P.M."/>
            <person name="Rachel R."/>
            <person name="Huber H."/>
            <person name="Eisen J.A."/>
            <person name="Koonin E.V."/>
            <person name="Keller M."/>
            <person name="Stetter K.O."/>
        </authorList>
    </citation>
    <scope>NUCLEOTIDE SEQUENCE [LARGE SCALE GENOMIC DNA]</scope>
    <source>
        <strain evidence="2">KIN4/I / DSM 18386 / JCM 14125</strain>
    </source>
</reference>
<evidence type="ECO:0000313" key="2">
    <source>
        <dbReference type="Proteomes" id="UP000000262"/>
    </source>
</evidence>
<proteinExistence type="predicted"/>
<sequence length="123" mass="13278">MATLSFKVCTEDGRCRTEEFEVRAVKWIRISGKLFVLGRPPERLVGGDAWGYAVWGGEAINVLIGNGTYPVVALNEEPSDVVVREGWKSIAFGGKAPEPWAPISVTVRGVNVPARKGVLVATP</sequence>
<dbReference type="KEGG" id="iho:Igni_0700"/>
<keyword evidence="2" id="KW-1185">Reference proteome</keyword>